<dbReference type="AlphaFoldDB" id="A0AAW3YUN1"/>
<evidence type="ECO:0000313" key="1">
    <source>
        <dbReference type="EMBL" id="MBD2800764.1"/>
    </source>
</evidence>
<accession>A0AAW3YUN1</accession>
<dbReference type="Proteomes" id="UP001193920">
    <property type="component" value="Unassembled WGS sequence"/>
</dbReference>
<name>A0AAW3YUN1_9GAMM</name>
<reference evidence="1" key="1">
    <citation type="submission" date="2020-09" db="EMBL/GenBank/DDBJ databases">
        <authorList>
            <person name="Palma L."/>
            <person name="Caballero P."/>
            <person name="Berry C."/>
            <person name="Del Valle E."/>
        </authorList>
    </citation>
    <scope>NUCLEOTIDE SEQUENCE</scope>
    <source>
        <strain evidence="1">M</strain>
    </source>
</reference>
<sequence length="275" mass="31712">MDNIEESNLNIYLKVMQNMMEDDFTKNVLKPLFESMSFSRVDFVGGPYEQGKDLIAIHEMPLKGMSIYAIQTKKIGHQSNTSEKNVLSNLIVQLRQCLTKKIKLHNGNEQLPDLIFLATPYQINTRLLNEIHELLCIDSKNIEILDGPKVIELIKKHKPSLLESLVSISDKLYLHDTEKLNNIELMSALNQKNSITELNCYSDLAFFMGTIDSNILFESSITIKKEKILLSKNSWDSFKKEIYSPIKDLIGFIPLTQPSQYIDEFFHSEMKRFKS</sequence>
<proteinExistence type="predicted"/>
<gene>
    <name evidence="1" type="ORF">ID854_09940</name>
</gene>
<reference evidence="1" key="2">
    <citation type="journal article" date="2024" name="Toxins">
        <title>Genome Sequence Analysis of Native Xenorhabdus Strains Isolated from Entomopathogenic Nematodes in Argentina.</title>
        <authorList>
            <person name="Palma L."/>
            <person name="Frizzo L."/>
            <person name="Kaiser S."/>
            <person name="Berry C."/>
            <person name="Caballero P."/>
            <person name="Bode H.B."/>
            <person name="Del Valle E.E."/>
        </authorList>
    </citation>
    <scope>NUCLEOTIDE SEQUENCE</scope>
    <source>
        <strain evidence="1">M</strain>
    </source>
</reference>
<dbReference type="EMBL" id="JACXBF010000212">
    <property type="protein sequence ID" value="MBD2800764.1"/>
    <property type="molecule type" value="Genomic_DNA"/>
</dbReference>
<protein>
    <submittedName>
        <fullName evidence="1">Uncharacterized protein</fullName>
    </submittedName>
</protein>
<organism evidence="1">
    <name type="scientific">Xenorhabdus szentirmaii</name>
    <dbReference type="NCBI Taxonomy" id="290112"/>
    <lineage>
        <taxon>Bacteria</taxon>
        <taxon>Pseudomonadati</taxon>
        <taxon>Pseudomonadota</taxon>
        <taxon>Gammaproteobacteria</taxon>
        <taxon>Enterobacterales</taxon>
        <taxon>Morganellaceae</taxon>
        <taxon>Xenorhabdus</taxon>
    </lineage>
</organism>
<dbReference type="RefSeq" id="WP_323868934.1">
    <property type="nucleotide sequence ID" value="NZ_JACXBF010000212.1"/>
</dbReference>
<comment type="caution">
    <text evidence="1">The sequence shown here is derived from an EMBL/GenBank/DDBJ whole genome shotgun (WGS) entry which is preliminary data.</text>
</comment>